<evidence type="ECO:0000313" key="2">
    <source>
        <dbReference type="Proteomes" id="UP000289738"/>
    </source>
</evidence>
<dbReference type="Proteomes" id="UP000289738">
    <property type="component" value="Chromosome A01"/>
</dbReference>
<name>A0A445EWY2_ARAHY</name>
<reference evidence="1 2" key="1">
    <citation type="submission" date="2019-01" db="EMBL/GenBank/DDBJ databases">
        <title>Sequencing of cultivated peanut Arachis hypogaea provides insights into genome evolution and oil improvement.</title>
        <authorList>
            <person name="Chen X."/>
        </authorList>
    </citation>
    <scope>NUCLEOTIDE SEQUENCE [LARGE SCALE GENOMIC DNA]</scope>
    <source>
        <strain evidence="2">cv. Fuhuasheng</strain>
        <tissue evidence="1">Leaves</tissue>
    </source>
</reference>
<protein>
    <submittedName>
        <fullName evidence="1">Uncharacterized protein</fullName>
    </submittedName>
</protein>
<dbReference type="AlphaFoldDB" id="A0A445EWY2"/>
<evidence type="ECO:0000313" key="1">
    <source>
        <dbReference type="EMBL" id="RYR79903.1"/>
    </source>
</evidence>
<sequence>MKQYAISSLLTFDGGTGQMLYAEADALTVGVLDGMKVRVWDWEWRKEEVVVVGWKSLIGTERVDIAVKTQRAALHRKATALHSGDVAMKREAQAVLSKTRAGVAGGVIREKRES</sequence>
<accession>A0A445EWY2</accession>
<comment type="caution">
    <text evidence="1">The sequence shown here is derived from an EMBL/GenBank/DDBJ whole genome shotgun (WGS) entry which is preliminary data.</text>
</comment>
<gene>
    <name evidence="1" type="ORF">Ahy_A01g004693</name>
</gene>
<organism evidence="1 2">
    <name type="scientific">Arachis hypogaea</name>
    <name type="common">Peanut</name>
    <dbReference type="NCBI Taxonomy" id="3818"/>
    <lineage>
        <taxon>Eukaryota</taxon>
        <taxon>Viridiplantae</taxon>
        <taxon>Streptophyta</taxon>
        <taxon>Embryophyta</taxon>
        <taxon>Tracheophyta</taxon>
        <taxon>Spermatophyta</taxon>
        <taxon>Magnoliopsida</taxon>
        <taxon>eudicotyledons</taxon>
        <taxon>Gunneridae</taxon>
        <taxon>Pentapetalae</taxon>
        <taxon>rosids</taxon>
        <taxon>fabids</taxon>
        <taxon>Fabales</taxon>
        <taxon>Fabaceae</taxon>
        <taxon>Papilionoideae</taxon>
        <taxon>50 kb inversion clade</taxon>
        <taxon>dalbergioids sensu lato</taxon>
        <taxon>Dalbergieae</taxon>
        <taxon>Pterocarpus clade</taxon>
        <taxon>Arachis</taxon>
    </lineage>
</organism>
<dbReference type="EMBL" id="SDMP01000001">
    <property type="protein sequence ID" value="RYR79903.1"/>
    <property type="molecule type" value="Genomic_DNA"/>
</dbReference>
<keyword evidence="2" id="KW-1185">Reference proteome</keyword>
<proteinExistence type="predicted"/>